<evidence type="ECO:0000256" key="2">
    <source>
        <dbReference type="SAM" id="SignalP"/>
    </source>
</evidence>
<dbReference type="AlphaFoldDB" id="A0A6J0C4L1"/>
<name>A0A6J0C4L1_NEOLC</name>
<reference evidence="4" key="1">
    <citation type="submission" date="2025-08" db="UniProtKB">
        <authorList>
            <consortium name="RefSeq"/>
        </authorList>
    </citation>
    <scope>IDENTIFICATION</scope>
    <source>
        <tissue evidence="4">Thorax and Abdomen</tissue>
    </source>
</reference>
<protein>
    <submittedName>
        <fullName evidence="4">Uncharacterized protein LOC107225508</fullName>
    </submittedName>
</protein>
<dbReference type="InParanoid" id="A0A6J0C4L1"/>
<dbReference type="RefSeq" id="XP_015521488.2">
    <property type="nucleotide sequence ID" value="XM_015666002.2"/>
</dbReference>
<dbReference type="KEGG" id="nlo:107225508"/>
<dbReference type="FunCoup" id="A0A6J0C4L1">
    <property type="interactions" value="5"/>
</dbReference>
<dbReference type="GeneID" id="107225508"/>
<evidence type="ECO:0000313" key="4">
    <source>
        <dbReference type="RefSeq" id="XP_015521488.2"/>
    </source>
</evidence>
<evidence type="ECO:0000256" key="1">
    <source>
        <dbReference type="SAM" id="Phobius"/>
    </source>
</evidence>
<feature type="signal peptide" evidence="2">
    <location>
        <begin position="1"/>
        <end position="17"/>
    </location>
</feature>
<dbReference type="OrthoDB" id="10256829at2759"/>
<gene>
    <name evidence="4" type="primary">LOC107225508</name>
</gene>
<keyword evidence="1" id="KW-0812">Transmembrane</keyword>
<keyword evidence="3" id="KW-1185">Reference proteome</keyword>
<proteinExistence type="predicted"/>
<feature type="chain" id="PRO_5045821891" evidence="2">
    <location>
        <begin position="18"/>
        <end position="828"/>
    </location>
</feature>
<dbReference type="Proteomes" id="UP000829291">
    <property type="component" value="Chromosome 5"/>
</dbReference>
<keyword evidence="2" id="KW-0732">Signal</keyword>
<sequence length="828" mass="90152">MKILLSLTLIYLAGIAAQENAARNIPASLLECYNTTAMLVKDDRLPHSMPALIALIRKIENTAGLNMDLRTLSIALLHRFRQDGIERNPSVQVQDGIVPFSPTGMSFSRHAATLKLIPGNAISFPNSSLTAVERCSLHYMLSSSFEMIQRDGESSVCSTISQTAQYRVERNVGEEDATESESIGDDVETLTPLELEMIKHKTNEYQPKVTTEDPNWLYPALPPNHPDSARISTYTQSSCPVENGVVKTKWGAVSMGPVLAGIAAALEPQTVTLAELLSADLEEKGYTSGPALTNRWIATLGGDLAEAALIQGPGQVSSINIGAIGGFNSTALPRWYFLTTNENLETTTAEIRGDLDGLILADSVASWYSSVSTLRLSQILDMYYSSRGVFNSTMRACNRRTLFSTVAENATMVNQVYSSALLLYEEVARVTMSAERIQSLATIAANALSVYIPASMNSDLPCDATNAVNDSNTASADLTIIIDTTWPFTTIQPFLASLLEGIEVGKFNSNFTLINGYDGSLMINSSNTLLDFYSFNATQYANFTSGFDLPKALEALRILQKERLNKEQSQNIGGSNSDVVLVLSYTSSITTDADKEYCLQQLRIIREEVPDSVFLYLTYGSKDKWSDIAANSTTDTFAITATSTTDTLTTINPVISRIKQIPKRLINSACGASFSSTGSTASFVDYVEPSGIKYYRLNPNYFSTDTATVKVQGAGWGYLNVCTSRSVVQPNSTSPNDVSCTSVTTNTHSISISCSGVDLIHRCQPLYLSVAANASDSVSYQCTDANVCRYPDMRKFTISYDNLVCRSSASTFFFAPLVLVVSFIINFM</sequence>
<organism evidence="4">
    <name type="scientific">Neodiprion lecontei</name>
    <name type="common">Redheaded pine sawfly</name>
    <dbReference type="NCBI Taxonomy" id="441921"/>
    <lineage>
        <taxon>Eukaryota</taxon>
        <taxon>Metazoa</taxon>
        <taxon>Ecdysozoa</taxon>
        <taxon>Arthropoda</taxon>
        <taxon>Hexapoda</taxon>
        <taxon>Insecta</taxon>
        <taxon>Pterygota</taxon>
        <taxon>Neoptera</taxon>
        <taxon>Endopterygota</taxon>
        <taxon>Hymenoptera</taxon>
        <taxon>Tenthredinoidea</taxon>
        <taxon>Diprionidae</taxon>
        <taxon>Diprioninae</taxon>
        <taxon>Neodiprion</taxon>
    </lineage>
</organism>
<keyword evidence="1" id="KW-0472">Membrane</keyword>
<feature type="transmembrane region" description="Helical" evidence="1">
    <location>
        <begin position="809"/>
        <end position="827"/>
    </location>
</feature>
<accession>A0A6J0C4L1</accession>
<evidence type="ECO:0000313" key="3">
    <source>
        <dbReference type="Proteomes" id="UP000829291"/>
    </source>
</evidence>
<keyword evidence="1" id="KW-1133">Transmembrane helix</keyword>